<dbReference type="PANTHER" id="PTHR48108:SF26">
    <property type="entry name" value="CBS DOMAIN-CONTAINING PROTEIN DDB_G0289609"/>
    <property type="match status" value="1"/>
</dbReference>
<dbReference type="RefSeq" id="WP_149111411.1">
    <property type="nucleotide sequence ID" value="NZ_CP042425.1"/>
</dbReference>
<dbReference type="SMART" id="SM00116">
    <property type="entry name" value="CBS"/>
    <property type="match status" value="2"/>
</dbReference>
<evidence type="ECO:0000256" key="2">
    <source>
        <dbReference type="PROSITE-ProRule" id="PRU00703"/>
    </source>
</evidence>
<proteinExistence type="predicted"/>
<organism evidence="4 5">
    <name type="scientific">Limnoglobus roseus</name>
    <dbReference type="NCBI Taxonomy" id="2598579"/>
    <lineage>
        <taxon>Bacteria</taxon>
        <taxon>Pseudomonadati</taxon>
        <taxon>Planctomycetota</taxon>
        <taxon>Planctomycetia</taxon>
        <taxon>Gemmatales</taxon>
        <taxon>Gemmataceae</taxon>
        <taxon>Limnoglobus</taxon>
    </lineage>
</organism>
<evidence type="ECO:0000259" key="3">
    <source>
        <dbReference type="PROSITE" id="PS51371"/>
    </source>
</evidence>
<dbReference type="InterPro" id="IPR046342">
    <property type="entry name" value="CBS_dom_sf"/>
</dbReference>
<dbReference type="EMBL" id="CP042425">
    <property type="protein sequence ID" value="QEL16724.1"/>
    <property type="molecule type" value="Genomic_DNA"/>
</dbReference>
<evidence type="ECO:0000256" key="1">
    <source>
        <dbReference type="ARBA" id="ARBA00022737"/>
    </source>
</evidence>
<keyword evidence="2" id="KW-0129">CBS domain</keyword>
<reference evidence="5" key="1">
    <citation type="submission" date="2019-08" db="EMBL/GenBank/DDBJ databases">
        <title>Limnoglobus roseus gen. nov., sp. nov., a novel freshwater planctomycete with a giant genome from the family Gemmataceae.</title>
        <authorList>
            <person name="Kulichevskaya I.S."/>
            <person name="Naumoff D.G."/>
            <person name="Miroshnikov K."/>
            <person name="Ivanova A."/>
            <person name="Philippov D.A."/>
            <person name="Hakobyan A."/>
            <person name="Rijpstra I.C."/>
            <person name="Sinninghe Damste J.S."/>
            <person name="Liesack W."/>
            <person name="Dedysh S.N."/>
        </authorList>
    </citation>
    <scope>NUCLEOTIDE SEQUENCE [LARGE SCALE GENOMIC DNA]</scope>
    <source>
        <strain evidence="5">PX52</strain>
    </source>
</reference>
<dbReference type="Gene3D" id="3.10.580.10">
    <property type="entry name" value="CBS-domain"/>
    <property type="match status" value="1"/>
</dbReference>
<feature type="domain" description="CBS" evidence="3">
    <location>
        <begin position="92"/>
        <end position="144"/>
    </location>
</feature>
<feature type="domain" description="CBS" evidence="3">
    <location>
        <begin position="23"/>
        <end position="82"/>
    </location>
</feature>
<evidence type="ECO:0000313" key="5">
    <source>
        <dbReference type="Proteomes" id="UP000324974"/>
    </source>
</evidence>
<name>A0A5C1AHW7_9BACT</name>
<keyword evidence="5" id="KW-1185">Reference proteome</keyword>
<dbReference type="InterPro" id="IPR051462">
    <property type="entry name" value="CBS_domain-containing"/>
</dbReference>
<protein>
    <submittedName>
        <fullName evidence="4">CBS domain-containing protein</fullName>
    </submittedName>
</protein>
<dbReference type="OrthoDB" id="213170at2"/>
<sequence>MPILEAPPTAALTLRAATARDLMTPNPVSVRRHATLREAASFLWDRDFTASPVLDAAGWAVGVQYRTDLLAHLTRPEANEAELDTRVVADVMTDGLRAVPTTATAAVVVATILAHQVHRLFVVDADGVLVGLIGLFDILHHLRS</sequence>
<dbReference type="SUPFAM" id="SSF54631">
    <property type="entry name" value="CBS-domain pair"/>
    <property type="match status" value="1"/>
</dbReference>
<evidence type="ECO:0000313" key="4">
    <source>
        <dbReference type="EMBL" id="QEL16724.1"/>
    </source>
</evidence>
<dbReference type="PANTHER" id="PTHR48108">
    <property type="entry name" value="CBS DOMAIN-CONTAINING PROTEIN CBSX2, CHLOROPLASTIC"/>
    <property type="match status" value="1"/>
</dbReference>
<accession>A0A5C1AHW7</accession>
<dbReference type="KEGG" id="lrs:PX52LOC_03690"/>
<dbReference type="AlphaFoldDB" id="A0A5C1AHW7"/>
<dbReference type="PROSITE" id="PS51371">
    <property type="entry name" value="CBS"/>
    <property type="match status" value="2"/>
</dbReference>
<gene>
    <name evidence="4" type="ORF">PX52LOC_03690</name>
</gene>
<dbReference type="Proteomes" id="UP000324974">
    <property type="component" value="Chromosome"/>
</dbReference>
<dbReference type="CDD" id="cd02205">
    <property type="entry name" value="CBS_pair_SF"/>
    <property type="match status" value="1"/>
</dbReference>
<keyword evidence="1" id="KW-0677">Repeat</keyword>
<dbReference type="InterPro" id="IPR000644">
    <property type="entry name" value="CBS_dom"/>
</dbReference>
<dbReference type="Pfam" id="PF00571">
    <property type="entry name" value="CBS"/>
    <property type="match status" value="2"/>
</dbReference>